<dbReference type="PANTHER" id="PTHR33067">
    <property type="entry name" value="RNA-DIRECTED DNA POLYMERASE-RELATED"/>
    <property type="match status" value="1"/>
</dbReference>
<proteinExistence type="predicted"/>
<sequence>MKGAIETGGIVSALIKHEDANVEVQQILTMKCQDPVIFSVPCTIDNCAFVDAMLELGASINVMLASVYKSLNFGDLKSTWMVIQLANKSVVQPLGMVEDVLIQVHELIFPADFYVLDMEDEASRKGSALILG</sequence>
<dbReference type="InterPro" id="IPR021109">
    <property type="entry name" value="Peptidase_aspartic_dom_sf"/>
</dbReference>
<evidence type="ECO:0000313" key="2">
    <source>
        <dbReference type="Proteomes" id="UP000257109"/>
    </source>
</evidence>
<dbReference type="Proteomes" id="UP000257109">
    <property type="component" value="Unassembled WGS sequence"/>
</dbReference>
<keyword evidence="2" id="KW-1185">Reference proteome</keyword>
<organism evidence="1 2">
    <name type="scientific">Mucuna pruriens</name>
    <name type="common">Velvet bean</name>
    <name type="synonym">Dolichos pruriens</name>
    <dbReference type="NCBI Taxonomy" id="157652"/>
    <lineage>
        <taxon>Eukaryota</taxon>
        <taxon>Viridiplantae</taxon>
        <taxon>Streptophyta</taxon>
        <taxon>Embryophyta</taxon>
        <taxon>Tracheophyta</taxon>
        <taxon>Spermatophyta</taxon>
        <taxon>Magnoliopsida</taxon>
        <taxon>eudicotyledons</taxon>
        <taxon>Gunneridae</taxon>
        <taxon>Pentapetalae</taxon>
        <taxon>rosids</taxon>
        <taxon>fabids</taxon>
        <taxon>Fabales</taxon>
        <taxon>Fabaceae</taxon>
        <taxon>Papilionoideae</taxon>
        <taxon>50 kb inversion clade</taxon>
        <taxon>NPAAA clade</taxon>
        <taxon>indigoferoid/millettioid clade</taxon>
        <taxon>Phaseoleae</taxon>
        <taxon>Mucuna</taxon>
    </lineage>
</organism>
<reference evidence="1" key="1">
    <citation type="submission" date="2018-05" db="EMBL/GenBank/DDBJ databases">
        <title>Draft genome of Mucuna pruriens seed.</title>
        <authorList>
            <person name="Nnadi N.E."/>
            <person name="Vos R."/>
            <person name="Hasami M.H."/>
            <person name="Devisetty U.K."/>
            <person name="Aguiy J.C."/>
        </authorList>
    </citation>
    <scope>NUCLEOTIDE SEQUENCE [LARGE SCALE GENOMIC DNA]</scope>
    <source>
        <strain evidence="1">JCA_2017</strain>
    </source>
</reference>
<accession>A0A371HTK8</accession>
<dbReference type="PANTHER" id="PTHR33067:SF9">
    <property type="entry name" value="RNA-DIRECTED DNA POLYMERASE"/>
    <property type="match status" value="1"/>
</dbReference>
<dbReference type="Gene3D" id="2.40.70.10">
    <property type="entry name" value="Acid Proteases"/>
    <property type="match status" value="1"/>
</dbReference>
<dbReference type="AlphaFoldDB" id="A0A371HTK8"/>
<name>A0A371HTK8_MUCPR</name>
<gene>
    <name evidence="1" type="ORF">CR513_09925</name>
</gene>
<dbReference type="CDD" id="cd00303">
    <property type="entry name" value="retropepsin_like"/>
    <property type="match status" value="1"/>
</dbReference>
<evidence type="ECO:0000313" key="1">
    <source>
        <dbReference type="EMBL" id="RDY06120.1"/>
    </source>
</evidence>
<dbReference type="OrthoDB" id="778454at2759"/>
<protein>
    <submittedName>
        <fullName evidence="1">Uncharacterized protein</fullName>
    </submittedName>
</protein>
<comment type="caution">
    <text evidence="1">The sequence shown here is derived from an EMBL/GenBank/DDBJ whole genome shotgun (WGS) entry which is preliminary data.</text>
</comment>
<feature type="non-terminal residue" evidence="1">
    <location>
        <position position="1"/>
    </location>
</feature>
<dbReference type="EMBL" id="QJKJ01001747">
    <property type="protein sequence ID" value="RDY06120.1"/>
    <property type="molecule type" value="Genomic_DNA"/>
</dbReference>